<reference evidence="1" key="1">
    <citation type="submission" date="2014-11" db="EMBL/GenBank/DDBJ databases">
        <authorList>
            <person name="Amaro Gonzalez C."/>
        </authorList>
    </citation>
    <scope>NUCLEOTIDE SEQUENCE</scope>
</reference>
<protein>
    <submittedName>
        <fullName evidence="1">Uncharacterized protein</fullName>
    </submittedName>
</protein>
<name>A0A0E9VQQ1_ANGAN</name>
<dbReference type="AlphaFoldDB" id="A0A0E9VQQ1"/>
<organism evidence="1">
    <name type="scientific">Anguilla anguilla</name>
    <name type="common">European freshwater eel</name>
    <name type="synonym">Muraena anguilla</name>
    <dbReference type="NCBI Taxonomy" id="7936"/>
    <lineage>
        <taxon>Eukaryota</taxon>
        <taxon>Metazoa</taxon>
        <taxon>Chordata</taxon>
        <taxon>Craniata</taxon>
        <taxon>Vertebrata</taxon>
        <taxon>Euteleostomi</taxon>
        <taxon>Actinopterygii</taxon>
        <taxon>Neopterygii</taxon>
        <taxon>Teleostei</taxon>
        <taxon>Anguilliformes</taxon>
        <taxon>Anguillidae</taxon>
        <taxon>Anguilla</taxon>
    </lineage>
</organism>
<dbReference type="EMBL" id="GBXM01028201">
    <property type="protein sequence ID" value="JAH80376.1"/>
    <property type="molecule type" value="Transcribed_RNA"/>
</dbReference>
<evidence type="ECO:0000313" key="1">
    <source>
        <dbReference type="EMBL" id="JAH80376.1"/>
    </source>
</evidence>
<accession>A0A0E9VQQ1</accession>
<proteinExistence type="predicted"/>
<reference evidence="1" key="2">
    <citation type="journal article" date="2015" name="Fish Shellfish Immunol.">
        <title>Early steps in the European eel (Anguilla anguilla)-Vibrio vulnificus interaction in the gills: Role of the RtxA13 toxin.</title>
        <authorList>
            <person name="Callol A."/>
            <person name="Pajuelo D."/>
            <person name="Ebbesson L."/>
            <person name="Teles M."/>
            <person name="MacKenzie S."/>
            <person name="Amaro C."/>
        </authorList>
    </citation>
    <scope>NUCLEOTIDE SEQUENCE</scope>
</reference>
<sequence length="37" mass="4536">MILLIDVLREVRQRSDYVTRRQHKSQKARQVPLLYLL</sequence>